<feature type="region of interest" description="Disordered" evidence="1">
    <location>
        <begin position="34"/>
        <end position="95"/>
    </location>
</feature>
<dbReference type="EMBL" id="JAYMYS010000002">
    <property type="protein sequence ID" value="KAK7404662.1"/>
    <property type="molecule type" value="Genomic_DNA"/>
</dbReference>
<organism evidence="2 3">
    <name type="scientific">Psophocarpus tetragonolobus</name>
    <name type="common">Winged bean</name>
    <name type="synonym">Dolichos tetragonolobus</name>
    <dbReference type="NCBI Taxonomy" id="3891"/>
    <lineage>
        <taxon>Eukaryota</taxon>
        <taxon>Viridiplantae</taxon>
        <taxon>Streptophyta</taxon>
        <taxon>Embryophyta</taxon>
        <taxon>Tracheophyta</taxon>
        <taxon>Spermatophyta</taxon>
        <taxon>Magnoliopsida</taxon>
        <taxon>eudicotyledons</taxon>
        <taxon>Gunneridae</taxon>
        <taxon>Pentapetalae</taxon>
        <taxon>rosids</taxon>
        <taxon>fabids</taxon>
        <taxon>Fabales</taxon>
        <taxon>Fabaceae</taxon>
        <taxon>Papilionoideae</taxon>
        <taxon>50 kb inversion clade</taxon>
        <taxon>NPAAA clade</taxon>
        <taxon>indigoferoid/millettioid clade</taxon>
        <taxon>Phaseoleae</taxon>
        <taxon>Psophocarpus</taxon>
    </lineage>
</organism>
<feature type="region of interest" description="Disordered" evidence="1">
    <location>
        <begin position="274"/>
        <end position="354"/>
    </location>
</feature>
<evidence type="ECO:0000313" key="3">
    <source>
        <dbReference type="Proteomes" id="UP001386955"/>
    </source>
</evidence>
<accession>A0AAN9XQJ8</accession>
<comment type="caution">
    <text evidence="2">The sequence shown here is derived from an EMBL/GenBank/DDBJ whole genome shotgun (WGS) entry which is preliminary data.</text>
</comment>
<dbReference type="GO" id="GO:0008017">
    <property type="term" value="F:microtubule binding"/>
    <property type="evidence" value="ECO:0007669"/>
    <property type="project" value="InterPro"/>
</dbReference>
<feature type="compositionally biased region" description="Basic and acidic residues" evidence="1">
    <location>
        <begin position="48"/>
        <end position="59"/>
    </location>
</feature>
<name>A0AAN9XQJ8_PSOTE</name>
<keyword evidence="3" id="KW-1185">Reference proteome</keyword>
<dbReference type="InterPro" id="IPR045882">
    <property type="entry name" value="GPT1/2"/>
</dbReference>
<proteinExistence type="predicted"/>
<gene>
    <name evidence="2" type="ORF">VNO78_05617</name>
</gene>
<feature type="compositionally biased region" description="Basic and acidic residues" evidence="1">
    <location>
        <begin position="1022"/>
        <end position="1033"/>
    </location>
</feature>
<feature type="region of interest" description="Disordered" evidence="1">
    <location>
        <begin position="1009"/>
        <end position="1033"/>
    </location>
</feature>
<protein>
    <submittedName>
        <fullName evidence="2">Uncharacterized protein</fullName>
    </submittedName>
</protein>
<reference evidence="2 3" key="1">
    <citation type="submission" date="2024-01" db="EMBL/GenBank/DDBJ databases">
        <title>The genomes of 5 underutilized Papilionoideae crops provide insights into root nodulation and disease resistanc.</title>
        <authorList>
            <person name="Jiang F."/>
        </authorList>
    </citation>
    <scope>NUCLEOTIDE SEQUENCE [LARGE SCALE GENOMIC DNA]</scope>
    <source>
        <strain evidence="2">DUOXIRENSHENG_FW03</strain>
        <tissue evidence="2">Leaves</tissue>
    </source>
</reference>
<sequence length="1556" mass="171240">MDSISNLPLLEVAGEDDSLLFDVSAATTTDVFSFSPLLPSRSNPPQSEGREGGAGDSENRSSSINENMNKENADWNKLQKLSMEPQQMKRKKKAGGYNLRKSLAWNRAFFTEEGVLNPVELSMISGTATLKNLETVHEEESVGTSIALQEIEENLFMHSLDAVPVKHTKNGLSPKSAALTKASPAPVSLVSVYILCGDDDSLSKLRTLSDFCPINLDTCLLGKEEIKVPSKELKVTRVPGPKSDISASKLTARRGMLTTGSLNRNQNAHPATNLQKHAGVKGQPKIPKTIPSNPKVGLADKCSVTRTLTKQAGKHSAKAPSSHSQLQKSSKPCKPGRSNIPKVQNLETNSVKETRLPHAPGIRLEIVEGRAKNCIEELSLSHLKSELRIQVDNNKHTDGVEGEHNSLCCEKISKQEKVENILEHVNIKCEQQGELHKSENASSVEDVLFPRYETKLLSMSHTQEQLEKQADQPEVLSNGYQSAVFQEPQSMHYHGMQRTSIMKGSISNTVHNSTGLDEDEQIKLLACAVLTSNASLVLQSKHDTPAKDSRPSEEFEEYKSVKTALSNSSFTDFSETVLGEPIQEIPFKNTEQVNGDAANFVTSAGDAPLHLLNGTLSVYCSETTESNLEAVNKQLQGEQLNTSSAGILGEISASKESESHVNICQLVCMKTLSSEGSPQKYIPEINCPAESETKIAKIENCQFAVDNQSGFIQTRPVLEVCEKVIDSKALDDSIEAFEFDRLSEDSMAVSAPACNTEVTNNVSQESRSFHENNIENLQFTYQLCPVVKADFDFSKNELSTNNCCMILDLQLRGEDSSRDDSMHNDVPCNIPGNFGQQSSKITYEMLCEGESLLLSHAPVSQSEFSEVSADFISNTKDSTRTGAEKSSSCLQHTLAQLVPEVDHTNKEIEESQVEDAQMQSFFSENPVAYNCNSMHHLVTNEKLLLADNHNVNENFHLTNFQRSGAVVGVGSKNANIVQHLDGDWLTTNIAASEEMKKTVEDARVHSFNENPSAYNRNRKHCHDNDKFPLADNHNVNEDKLQLRGDGSSGDASMSYDGQCDVPGNFEQQGSMTTYSIANEMLCEDESSVLNHDHMLDQSDFSEVSANFISNTQGSIDGGDVKPSSHLEDIQVQSYTENPVSYNRSSKQGVVVTVDKFTLADDNNIHEDSRLSDFQRPGAVAGIDSPNVDDILTASSEGIKKTNLSEGALDGYDIHASEHNASNLIRAMPESEDGNVDVDEREELSQMDDAKKGSSDILPLVELKDSRNVDDILHLDGDCLPTNIASSEEIKKKNSSEGALEGYDIHSSEHNAFNHHIPENEHRNLDVDDTAELSRMDDVKKGSSDILPLGEIQLNDNVVSSECNSSIEMSKHSFTDVVTCKSEEHYSLNESSNLPALDNPTFETRTPQVREVGLMNSITFSDEAETHIFEKDEFSSTQHLSKANIYSVEDSSKLIHLQESATINKQEVPTVKPPSNAAPFSEEWLAAIEAAGEEILTMKSGAVQNSPPDKPQHEPGETLEPTLEQLHMLEDVVRSRVLRRYNYSLQQLCLILEILNQ</sequence>
<dbReference type="PANTHER" id="PTHR33737:SF19">
    <property type="entry name" value="BNAA10G12980D PROTEIN"/>
    <property type="match status" value="1"/>
</dbReference>
<feature type="compositionally biased region" description="Polar residues" evidence="1">
    <location>
        <begin position="319"/>
        <end position="330"/>
    </location>
</feature>
<dbReference type="PANTHER" id="PTHR33737">
    <property type="entry name" value="OS05G0121800 PROTEIN"/>
    <property type="match status" value="1"/>
</dbReference>
<evidence type="ECO:0000256" key="1">
    <source>
        <dbReference type="SAM" id="MobiDB-lite"/>
    </source>
</evidence>
<dbReference type="Proteomes" id="UP001386955">
    <property type="component" value="Unassembled WGS sequence"/>
</dbReference>
<evidence type="ECO:0000313" key="2">
    <source>
        <dbReference type="EMBL" id="KAK7404662.1"/>
    </source>
</evidence>